<dbReference type="InterPro" id="IPR005563">
    <property type="entry name" value="A_protein"/>
</dbReference>
<evidence type="ECO:0000256" key="2">
    <source>
        <dbReference type="ARBA" id="ARBA00022804"/>
    </source>
</evidence>
<protein>
    <submittedName>
        <fullName evidence="6">Maturation protein</fullName>
    </submittedName>
</protein>
<dbReference type="GO" id="GO:0039666">
    <property type="term" value="P:virion attachment to host cell pilus"/>
    <property type="evidence" value="ECO:0007669"/>
    <property type="project" value="UniProtKB-KW"/>
</dbReference>
<keyword evidence="2" id="KW-1161">Viral attachment to host cell</keyword>
<evidence type="ECO:0000313" key="6">
    <source>
        <dbReference type="EMBL" id="DAD49919.1"/>
    </source>
</evidence>
<dbReference type="Pfam" id="PF03863">
    <property type="entry name" value="Phage_mat-A"/>
    <property type="match status" value="1"/>
</dbReference>
<evidence type="ECO:0000256" key="5">
    <source>
        <dbReference type="ARBA" id="ARBA00035110"/>
    </source>
</evidence>
<keyword evidence="3" id="KW-0946">Virion</keyword>
<reference evidence="6" key="1">
    <citation type="submission" date="2020-09" db="EMBL/GenBank/DDBJ databases">
        <title>Leviviricetes taxonomy.</title>
        <authorList>
            <person name="Stockdale S.R."/>
            <person name="Callanan J."/>
            <person name="Adriaenssens E.M."/>
            <person name="Kuhn J.H."/>
            <person name="Rumnieks J."/>
            <person name="Shkoporov A."/>
            <person name="Draper L.A."/>
            <person name="Ross P."/>
            <person name="Hill C."/>
        </authorList>
    </citation>
    <scope>NUCLEOTIDE SEQUENCE</scope>
</reference>
<dbReference type="Proteomes" id="UP000677914">
    <property type="component" value="Segment"/>
</dbReference>
<proteinExistence type="inferred from homology"/>
<dbReference type="GeneID" id="80399494"/>
<dbReference type="EMBL" id="BK013380">
    <property type="protein sequence ID" value="DAD49919.1"/>
    <property type="molecule type" value="Genomic_RNA"/>
</dbReference>
<name>A0A8S5KXU1_9VIRU</name>
<evidence type="ECO:0000256" key="3">
    <source>
        <dbReference type="ARBA" id="ARBA00023104"/>
    </source>
</evidence>
<evidence type="ECO:0000256" key="1">
    <source>
        <dbReference type="ARBA" id="ARBA00022581"/>
    </source>
</evidence>
<feature type="non-terminal residue" evidence="6">
    <location>
        <position position="1"/>
    </location>
</feature>
<keyword evidence="1" id="KW-0945">Host-virus interaction</keyword>
<comment type="similarity">
    <text evidence="5">Belongs to the Leviviricetes maturation protein family.</text>
</comment>
<dbReference type="KEGG" id="vg:80399494"/>
<evidence type="ECO:0000256" key="4">
    <source>
        <dbReference type="ARBA" id="ARBA00023296"/>
    </source>
</evidence>
<keyword evidence="3" id="KW-1175">Viral attachment to host cell pilus</keyword>
<keyword evidence="4" id="KW-1160">Virus entry into host cell</keyword>
<evidence type="ECO:0000313" key="7">
    <source>
        <dbReference type="Proteomes" id="UP000677914"/>
    </source>
</evidence>
<accession>A0A8S5KXU1</accession>
<organism evidence="6 7">
    <name type="scientific">ssRNA phage ESO001</name>
    <dbReference type="NCBI Taxonomy" id="2786008"/>
    <lineage>
        <taxon>Viruses</taxon>
        <taxon>Riboviria</taxon>
        <taxon>Orthornavirae</taxon>
        <taxon>Lenarviricota</taxon>
        <taxon>Leviviricetes</taxon>
        <taxon>Timlovirales</taxon>
        <taxon>Blumeviridae</taxon>
        <taxon>Tibirnivirus</taxon>
        <taxon>Tibirnivirus sp. 'paludicola'</taxon>
    </lineage>
</organism>
<gene>
    <name evidence="6" type="primary">ESO001_1</name>
</gene>
<dbReference type="RefSeq" id="YP_010770236.1">
    <property type="nucleotide sequence ID" value="NC_074205.1"/>
</dbReference>
<sequence>SLHLMLSRIRSTNTPDLVISGTTGYQDHYNPPNTLVAQGTFSMPTSVVIESEYSEMQDSTEPSKSTKECIHYYRKLKRATINSYDETSTGGDRYVVTGPNAHWYSWGSYGHIYHTGLDLVFPTSVSSLKAQAMHAFLNRNQVDNLLNAVESHQVVSSVTQLGELVRRMRKGGSASALQMMSGSGKFRNVIERLDRIKALDISNLYLMWQFGFAPLISDMRKITKAVKTLKVDIDRAIATQDKPYTTVARTYGEVVIKTTGPYAPPGYSPDPNPLDGTIWHSRNYYLKRPYRLVGVRGKNSSTYNSDVFKTLKYLIDRFVSAGPASLVWERIPYSFVIDWFVNLSGVIDYLDNLITGSKDINDVWTTEGYHAILSVIKHKHPSWTSDSDSQVTAQNELKYYHRQPLDNSFAIVPSGRFGKKQALLSAALLHQLVATLKGKSPL</sequence>